<evidence type="ECO:0000256" key="13">
    <source>
        <dbReference type="ARBA" id="ARBA00023136"/>
    </source>
</evidence>
<organism evidence="18 19">
    <name type="scientific">Longispora fulva</name>
    <dbReference type="NCBI Taxonomy" id="619741"/>
    <lineage>
        <taxon>Bacteria</taxon>
        <taxon>Bacillati</taxon>
        <taxon>Actinomycetota</taxon>
        <taxon>Actinomycetes</taxon>
        <taxon>Micromonosporales</taxon>
        <taxon>Micromonosporaceae</taxon>
        <taxon>Longispora</taxon>
    </lineage>
</organism>
<comment type="cofactor">
    <cofactor evidence="14 16">
        <name>Zn(2+)</name>
        <dbReference type="ChEBI" id="CHEBI:29105"/>
    </cofactor>
    <text evidence="14 16">Binds 1 zinc ion per subunit.</text>
</comment>
<keyword evidence="9 14" id="KW-0862">Zinc</keyword>
<feature type="binding site" evidence="16">
    <location>
        <position position="71"/>
    </location>
    <ligand>
        <name>Zn(2+)</name>
        <dbReference type="ChEBI" id="CHEBI:29105"/>
        <note>catalytic</note>
    </ligand>
</feature>
<evidence type="ECO:0000256" key="2">
    <source>
        <dbReference type="ARBA" id="ARBA00007931"/>
    </source>
</evidence>
<comment type="similarity">
    <text evidence="2 14">Belongs to the peptidase M50B family.</text>
</comment>
<dbReference type="GO" id="GO:0006508">
    <property type="term" value="P:proteolysis"/>
    <property type="evidence" value="ECO:0007669"/>
    <property type="project" value="UniProtKB-KW"/>
</dbReference>
<feature type="active site" evidence="15">
    <location>
        <position position="72"/>
    </location>
</feature>
<keyword evidence="11 14" id="KW-0482">Metalloprotease</keyword>
<feature type="transmembrane region" description="Helical" evidence="14">
    <location>
        <begin position="12"/>
        <end position="40"/>
    </location>
</feature>
<keyword evidence="3 14" id="KW-1003">Cell membrane</keyword>
<evidence type="ECO:0000313" key="19">
    <source>
        <dbReference type="Proteomes" id="UP000622552"/>
    </source>
</evidence>
<feature type="domain" description="Peptidase M50" evidence="17">
    <location>
        <begin position="60"/>
        <end position="135"/>
    </location>
</feature>
<evidence type="ECO:0000256" key="11">
    <source>
        <dbReference type="ARBA" id="ARBA00023049"/>
    </source>
</evidence>
<dbReference type="RefSeq" id="WP_197004460.1">
    <property type="nucleotide sequence ID" value="NZ_BONS01000020.1"/>
</dbReference>
<sequence length="375" mass="39217">MSRQRRTAALRVGSVLGVPVYVHASWLVFAAVVTVAYGSVVRGHLPRLTGPAPYLIALVFVLALLLSVFLHELGHAVVSLRSGIGVRGITLELLGGYTEMDTEAPRPRAELLVSLAGPAVSLALGGLGVALFALTDPGTIGRELAFQLALSNLLIAVLNLLPGLPLDGGRALRAVVWSATGDRHTGSVVAGWAGRVVAVLLGALAVAGAVTGRLTTVGIVFTVLVVSVLWSGASAAIRLGAILRRVPEIRLAELVRPLITVATGTPIAEALRRAGEAEAGGIMILDGRERPVALVRWPAAHAVPAHRSPWMAVDLAARDIATVRHLSIDLDGESVADAVRSNPAGEYLVTAGQDVVGVLRTEDLAFLLEPRRQRK</sequence>
<evidence type="ECO:0000256" key="12">
    <source>
        <dbReference type="ARBA" id="ARBA00023122"/>
    </source>
</evidence>
<keyword evidence="5 14" id="KW-0812">Transmembrane</keyword>
<dbReference type="GO" id="GO:0005886">
    <property type="term" value="C:plasma membrane"/>
    <property type="evidence" value="ECO:0007669"/>
    <property type="project" value="UniProtKB-SubCell"/>
</dbReference>
<evidence type="ECO:0000256" key="3">
    <source>
        <dbReference type="ARBA" id="ARBA00022475"/>
    </source>
</evidence>
<feature type="transmembrane region" description="Helical" evidence="14">
    <location>
        <begin position="216"/>
        <end position="241"/>
    </location>
</feature>
<dbReference type="CDD" id="cd06164">
    <property type="entry name" value="S2P-M50_SpoIVFB_CBS"/>
    <property type="match status" value="1"/>
</dbReference>
<keyword evidence="4 14" id="KW-0645">Protease</keyword>
<evidence type="ECO:0000256" key="16">
    <source>
        <dbReference type="PIRSR" id="PIRSR006404-2"/>
    </source>
</evidence>
<feature type="transmembrane region" description="Helical" evidence="14">
    <location>
        <begin position="146"/>
        <end position="166"/>
    </location>
</feature>
<comment type="caution">
    <text evidence="18">The sequence shown here is derived from an EMBL/GenBank/DDBJ whole genome shotgun (WGS) entry which is preliminary data.</text>
</comment>
<keyword evidence="10 14" id="KW-1133">Transmembrane helix</keyword>
<feature type="transmembrane region" description="Helical" evidence="14">
    <location>
        <begin position="111"/>
        <end position="134"/>
    </location>
</feature>
<keyword evidence="13 14" id="KW-0472">Membrane</keyword>
<keyword evidence="19" id="KW-1185">Reference proteome</keyword>
<evidence type="ECO:0000256" key="8">
    <source>
        <dbReference type="ARBA" id="ARBA00022801"/>
    </source>
</evidence>
<keyword evidence="6 14" id="KW-0479">Metal-binding</keyword>
<evidence type="ECO:0000256" key="9">
    <source>
        <dbReference type="ARBA" id="ARBA00022833"/>
    </source>
</evidence>
<feature type="binding site" evidence="16">
    <location>
        <position position="75"/>
    </location>
    <ligand>
        <name>Zn(2+)</name>
        <dbReference type="ChEBI" id="CHEBI:29105"/>
        <note>catalytic</note>
    </ligand>
</feature>
<protein>
    <recommendedName>
        <fullName evidence="14">Zinc metalloprotease</fullName>
    </recommendedName>
</protein>
<reference evidence="18" key="1">
    <citation type="submission" date="2020-11" db="EMBL/GenBank/DDBJ databases">
        <title>Sequencing the genomes of 1000 actinobacteria strains.</title>
        <authorList>
            <person name="Klenk H.-P."/>
        </authorList>
    </citation>
    <scope>NUCLEOTIDE SEQUENCE</scope>
    <source>
        <strain evidence="18">DSM 45356</strain>
    </source>
</reference>
<accession>A0A8J7GUI5</accession>
<evidence type="ECO:0000313" key="18">
    <source>
        <dbReference type="EMBL" id="MBG6137611.1"/>
    </source>
</evidence>
<feature type="transmembrane region" description="Helical" evidence="14">
    <location>
        <begin position="187"/>
        <end position="210"/>
    </location>
</feature>
<evidence type="ECO:0000256" key="4">
    <source>
        <dbReference type="ARBA" id="ARBA00022670"/>
    </source>
</evidence>
<name>A0A8J7GUI5_9ACTN</name>
<comment type="subcellular location">
    <subcellularLocation>
        <location evidence="1 14">Cell membrane</location>
        <topology evidence="1 14">Multi-pass membrane protein</topology>
    </subcellularLocation>
</comment>
<keyword evidence="8 14" id="KW-0378">Hydrolase</keyword>
<feature type="domain" description="Peptidase M50" evidence="17">
    <location>
        <begin position="145"/>
        <end position="193"/>
    </location>
</feature>
<evidence type="ECO:0000256" key="6">
    <source>
        <dbReference type="ARBA" id="ARBA00022723"/>
    </source>
</evidence>
<dbReference type="GO" id="GO:0046872">
    <property type="term" value="F:metal ion binding"/>
    <property type="evidence" value="ECO:0007669"/>
    <property type="project" value="UniProtKB-UniRule"/>
</dbReference>
<evidence type="ECO:0000256" key="10">
    <source>
        <dbReference type="ARBA" id="ARBA00022989"/>
    </source>
</evidence>
<dbReference type="Pfam" id="PF02163">
    <property type="entry name" value="Peptidase_M50"/>
    <property type="match status" value="2"/>
</dbReference>
<feature type="binding site" evidence="16">
    <location>
        <position position="167"/>
    </location>
    <ligand>
        <name>Zn(2+)</name>
        <dbReference type="ChEBI" id="CHEBI:29105"/>
        <note>catalytic</note>
    </ligand>
</feature>
<feature type="transmembrane region" description="Helical" evidence="14">
    <location>
        <begin position="52"/>
        <end position="71"/>
    </location>
</feature>
<dbReference type="AlphaFoldDB" id="A0A8J7GUI5"/>
<dbReference type="InterPro" id="IPR016483">
    <property type="entry name" value="UCP006404_Pept_M50_CBS"/>
</dbReference>
<dbReference type="Proteomes" id="UP000622552">
    <property type="component" value="Unassembled WGS sequence"/>
</dbReference>
<evidence type="ECO:0000256" key="7">
    <source>
        <dbReference type="ARBA" id="ARBA00022737"/>
    </source>
</evidence>
<evidence type="ECO:0000256" key="14">
    <source>
        <dbReference type="PIRNR" id="PIRNR006404"/>
    </source>
</evidence>
<evidence type="ECO:0000256" key="5">
    <source>
        <dbReference type="ARBA" id="ARBA00022692"/>
    </source>
</evidence>
<proteinExistence type="inferred from homology"/>
<dbReference type="EMBL" id="JADOUF010000001">
    <property type="protein sequence ID" value="MBG6137611.1"/>
    <property type="molecule type" value="Genomic_DNA"/>
</dbReference>
<keyword evidence="12" id="KW-0129">CBS domain</keyword>
<evidence type="ECO:0000256" key="1">
    <source>
        <dbReference type="ARBA" id="ARBA00004651"/>
    </source>
</evidence>
<gene>
    <name evidence="18" type="ORF">IW245_003805</name>
</gene>
<evidence type="ECO:0000259" key="17">
    <source>
        <dbReference type="Pfam" id="PF02163"/>
    </source>
</evidence>
<dbReference type="InterPro" id="IPR008915">
    <property type="entry name" value="Peptidase_M50"/>
</dbReference>
<dbReference type="GO" id="GO:0008237">
    <property type="term" value="F:metallopeptidase activity"/>
    <property type="evidence" value="ECO:0007669"/>
    <property type="project" value="UniProtKB-UniRule"/>
</dbReference>
<keyword evidence="7" id="KW-0677">Repeat</keyword>
<dbReference type="PANTHER" id="PTHR39188:SF3">
    <property type="entry name" value="STAGE IV SPORULATION PROTEIN FB"/>
    <property type="match status" value="1"/>
</dbReference>
<dbReference type="PIRSF" id="PIRSF006404">
    <property type="entry name" value="UCP006404_Pept_M50_CBS"/>
    <property type="match status" value="1"/>
</dbReference>
<evidence type="ECO:0000256" key="15">
    <source>
        <dbReference type="PIRSR" id="PIRSR006404-1"/>
    </source>
</evidence>
<dbReference type="PANTHER" id="PTHR39188">
    <property type="entry name" value="MEMBRANE-ASSOCIATED ZINC METALLOPROTEASE M50B"/>
    <property type="match status" value="1"/>
</dbReference>